<feature type="domain" description="Palmitoyltransferase DHHC" evidence="13">
    <location>
        <begin position="552"/>
        <end position="683"/>
    </location>
</feature>
<dbReference type="OrthoDB" id="9909019at2759"/>
<keyword evidence="8 11" id="KW-0012">Acyltransferase</keyword>
<feature type="compositionally biased region" description="Low complexity" evidence="12">
    <location>
        <begin position="136"/>
        <end position="150"/>
    </location>
</feature>
<comment type="similarity">
    <text evidence="9">Belongs to the DHHC palmitoyltransferase family. ERF2/ZDHHC9 subfamily.</text>
</comment>
<dbReference type="GO" id="GO:0006612">
    <property type="term" value="P:protein targeting to membrane"/>
    <property type="evidence" value="ECO:0007669"/>
    <property type="project" value="TreeGrafter"/>
</dbReference>
<dbReference type="EMBL" id="JANBTW010000046">
    <property type="protein sequence ID" value="KAJ2675705.1"/>
    <property type="molecule type" value="Genomic_DNA"/>
</dbReference>
<feature type="region of interest" description="Disordered" evidence="12">
    <location>
        <begin position="1"/>
        <end position="259"/>
    </location>
</feature>
<reference evidence="14" key="1">
    <citation type="submission" date="2022-07" db="EMBL/GenBank/DDBJ databases">
        <title>Phylogenomic reconstructions and comparative analyses of Kickxellomycotina fungi.</title>
        <authorList>
            <person name="Reynolds N.K."/>
            <person name="Stajich J.E."/>
            <person name="Barry K."/>
            <person name="Grigoriev I.V."/>
            <person name="Crous P."/>
            <person name="Smith M.E."/>
        </authorList>
    </citation>
    <scope>NUCLEOTIDE SEQUENCE</scope>
    <source>
        <strain evidence="14">NRRL 3115</strain>
    </source>
</reference>
<dbReference type="InterPro" id="IPR039859">
    <property type="entry name" value="PFA4/ZDH16/20/ERF2-like"/>
</dbReference>
<feature type="compositionally biased region" description="Basic and acidic residues" evidence="12">
    <location>
        <begin position="88"/>
        <end position="111"/>
    </location>
</feature>
<evidence type="ECO:0000259" key="13">
    <source>
        <dbReference type="Pfam" id="PF01529"/>
    </source>
</evidence>
<evidence type="ECO:0000256" key="11">
    <source>
        <dbReference type="RuleBase" id="RU079119"/>
    </source>
</evidence>
<dbReference type="PROSITE" id="PS50216">
    <property type="entry name" value="DHHC"/>
    <property type="match status" value="1"/>
</dbReference>
<evidence type="ECO:0000256" key="3">
    <source>
        <dbReference type="ARBA" id="ARBA00022692"/>
    </source>
</evidence>
<evidence type="ECO:0000256" key="4">
    <source>
        <dbReference type="ARBA" id="ARBA00022989"/>
    </source>
</evidence>
<proteinExistence type="inferred from homology"/>
<gene>
    <name evidence="14" type="primary">ERF2</name>
    <name evidence="14" type="ORF">GGI25_003903</name>
</gene>
<dbReference type="Pfam" id="PF01529">
    <property type="entry name" value="DHHC"/>
    <property type="match status" value="1"/>
</dbReference>
<dbReference type="EC" id="2.3.1.225" evidence="11"/>
<dbReference type="GO" id="GO:0005794">
    <property type="term" value="C:Golgi apparatus"/>
    <property type="evidence" value="ECO:0007669"/>
    <property type="project" value="TreeGrafter"/>
</dbReference>
<feature type="compositionally biased region" description="Polar residues" evidence="12">
    <location>
        <begin position="454"/>
        <end position="471"/>
    </location>
</feature>
<feature type="compositionally biased region" description="Pro residues" evidence="12">
    <location>
        <begin position="194"/>
        <end position="208"/>
    </location>
</feature>
<feature type="transmembrane region" description="Helical" evidence="11">
    <location>
        <begin position="644"/>
        <end position="667"/>
    </location>
</feature>
<comment type="catalytic activity">
    <reaction evidence="10 11">
        <text>L-cysteinyl-[protein] + hexadecanoyl-CoA = S-hexadecanoyl-L-cysteinyl-[protein] + CoA</text>
        <dbReference type="Rhea" id="RHEA:36683"/>
        <dbReference type="Rhea" id="RHEA-COMP:10131"/>
        <dbReference type="Rhea" id="RHEA-COMP:11032"/>
        <dbReference type="ChEBI" id="CHEBI:29950"/>
        <dbReference type="ChEBI" id="CHEBI:57287"/>
        <dbReference type="ChEBI" id="CHEBI:57379"/>
        <dbReference type="ChEBI" id="CHEBI:74151"/>
        <dbReference type="EC" id="2.3.1.225"/>
    </reaction>
</comment>
<comment type="subcellular location">
    <subcellularLocation>
        <location evidence="1">Endomembrane system</location>
        <topology evidence="1">Multi-pass membrane protein</topology>
    </subcellularLocation>
</comment>
<keyword evidence="6" id="KW-0564">Palmitate</keyword>
<accession>A0A9W8G5V1</accession>
<evidence type="ECO:0000256" key="10">
    <source>
        <dbReference type="ARBA" id="ARBA00048048"/>
    </source>
</evidence>
<protein>
    <recommendedName>
        <fullName evidence="11">Palmitoyltransferase</fullName>
        <ecNumber evidence="11">2.3.1.225</ecNumber>
    </recommendedName>
</protein>
<evidence type="ECO:0000256" key="1">
    <source>
        <dbReference type="ARBA" id="ARBA00004127"/>
    </source>
</evidence>
<evidence type="ECO:0000256" key="6">
    <source>
        <dbReference type="ARBA" id="ARBA00023139"/>
    </source>
</evidence>
<dbReference type="InterPro" id="IPR001594">
    <property type="entry name" value="Palmitoyltrfase_DHHC"/>
</dbReference>
<keyword evidence="7" id="KW-0449">Lipoprotein</keyword>
<feature type="transmembrane region" description="Helical" evidence="11">
    <location>
        <begin position="394"/>
        <end position="415"/>
    </location>
</feature>
<evidence type="ECO:0000256" key="12">
    <source>
        <dbReference type="SAM" id="MobiDB-lite"/>
    </source>
</evidence>
<feature type="compositionally biased region" description="Low complexity" evidence="12">
    <location>
        <begin position="227"/>
        <end position="241"/>
    </location>
</feature>
<feature type="compositionally biased region" description="Low complexity" evidence="12">
    <location>
        <begin position="1"/>
        <end position="18"/>
    </location>
</feature>
<feature type="region of interest" description="Disordered" evidence="12">
    <location>
        <begin position="286"/>
        <end position="310"/>
    </location>
</feature>
<feature type="compositionally biased region" description="Low complexity" evidence="12">
    <location>
        <begin position="183"/>
        <end position="193"/>
    </location>
</feature>
<comment type="caution">
    <text evidence="14">The sequence shown here is derived from an EMBL/GenBank/DDBJ whole genome shotgun (WGS) entry which is preliminary data.</text>
</comment>
<feature type="region of interest" description="Disordered" evidence="12">
    <location>
        <begin position="431"/>
        <end position="483"/>
    </location>
</feature>
<evidence type="ECO:0000313" key="15">
    <source>
        <dbReference type="Proteomes" id="UP001151518"/>
    </source>
</evidence>
<keyword evidence="4 11" id="KW-1133">Transmembrane helix</keyword>
<evidence type="ECO:0000256" key="8">
    <source>
        <dbReference type="ARBA" id="ARBA00023315"/>
    </source>
</evidence>
<feature type="transmembrane region" description="Helical" evidence="11">
    <location>
        <begin position="601"/>
        <end position="624"/>
    </location>
</feature>
<sequence length="749" mass="83148">MAPPQNHRPQHQRQSSRPTIVQLVPSQNPANSKRHSDAAQAISALASGPSAQASSEKAPIAAPDEAAGVHYNQDDEKNRYTPRTLIETTKRALDKRSSKEPAERQRPEQGRDSTGSSVSHAIMLGDDNDNARQLVARLPAAGSTTAAAAPPALPAEPKPLDTQHSSNSGQRHYDARNCPPPRESSSSSFSRLVPSPPLPPLLAPPPASHSPSPTKSTFAQPQFQLPTAQMSSTAASSAVQSEGSPTAASLAPPRDHANQKRTSIQFLGPARQPVMRMSLNENLPSVTVTTENGPQNNTTTPTDVYEKPRPIDEYEPVDDAIYEKHPERFTTDRMRRKEPIYRLYDHSNWHLFCGRTVTGGSPYLFLISIAMLSAPITVFAVFVCPYMWSEVSKATVIIFIYLAALSITSMMMASFSDPGIIPRNLDAITPPDNYTIDVNGPPPPPDAGQDEQHSSSTAETDVESTVDSSSELDADQRNKRRLGFKRAEKRPLRYYENLPPPWVHVGFPGRHGGPLSVYDPKPLPGQRPSSDPYGIYPPMTKLVSINNVDVRLKYCETCRIYRPPRASHCRFCDNCVENEDHHCVWLNNCVGRRNYRYFYSFLFSTTVLALYILAFCLVRVILPIHRPEDPHDYHTSFGASMRHHPVVVALFFFVLIPTWLVFGLFCYHTLLISKNMTTHEAITSRHMSHTHGDGRRGALLVCDAHSQYSKGSCLKNWVAVLCSPSGPTNVNWRERVDPEGIEEMVLLRH</sequence>
<dbReference type="PANTHER" id="PTHR22883:SF43">
    <property type="entry name" value="PALMITOYLTRANSFERASE APP"/>
    <property type="match status" value="1"/>
</dbReference>
<feature type="transmembrane region" description="Helical" evidence="11">
    <location>
        <begin position="363"/>
        <end position="388"/>
    </location>
</feature>
<dbReference type="PANTHER" id="PTHR22883">
    <property type="entry name" value="ZINC FINGER DHHC DOMAIN CONTAINING PROTEIN"/>
    <property type="match status" value="1"/>
</dbReference>
<feature type="compositionally biased region" description="Polar residues" evidence="12">
    <location>
        <begin position="214"/>
        <end position="226"/>
    </location>
</feature>
<comment type="domain">
    <text evidence="11">The DHHC domain is required for palmitoyltransferase activity.</text>
</comment>
<evidence type="ECO:0000256" key="2">
    <source>
        <dbReference type="ARBA" id="ARBA00022679"/>
    </source>
</evidence>
<dbReference type="GO" id="GO:0005783">
    <property type="term" value="C:endoplasmic reticulum"/>
    <property type="evidence" value="ECO:0007669"/>
    <property type="project" value="TreeGrafter"/>
</dbReference>
<evidence type="ECO:0000313" key="14">
    <source>
        <dbReference type="EMBL" id="KAJ2675705.1"/>
    </source>
</evidence>
<feature type="compositionally biased region" description="Polar residues" evidence="12">
    <location>
        <begin position="286"/>
        <end position="302"/>
    </location>
</feature>
<dbReference type="GO" id="GO:0019706">
    <property type="term" value="F:protein-cysteine S-palmitoyltransferase activity"/>
    <property type="evidence" value="ECO:0007669"/>
    <property type="project" value="UniProtKB-EC"/>
</dbReference>
<keyword evidence="2 11" id="KW-0808">Transferase</keyword>
<evidence type="ECO:0000256" key="9">
    <source>
        <dbReference type="ARBA" id="ARBA00023463"/>
    </source>
</evidence>
<keyword evidence="5 11" id="KW-0472">Membrane</keyword>
<keyword evidence="3 11" id="KW-0812">Transmembrane</keyword>
<evidence type="ECO:0000256" key="5">
    <source>
        <dbReference type="ARBA" id="ARBA00023136"/>
    </source>
</evidence>
<organism evidence="14 15">
    <name type="scientific">Coemansia spiralis</name>
    <dbReference type="NCBI Taxonomy" id="417178"/>
    <lineage>
        <taxon>Eukaryota</taxon>
        <taxon>Fungi</taxon>
        <taxon>Fungi incertae sedis</taxon>
        <taxon>Zoopagomycota</taxon>
        <taxon>Kickxellomycotina</taxon>
        <taxon>Kickxellomycetes</taxon>
        <taxon>Kickxellales</taxon>
        <taxon>Kickxellaceae</taxon>
        <taxon>Coemansia</taxon>
    </lineage>
</organism>
<evidence type="ECO:0000256" key="7">
    <source>
        <dbReference type="ARBA" id="ARBA00023288"/>
    </source>
</evidence>
<name>A0A9W8G5V1_9FUNG</name>
<dbReference type="Proteomes" id="UP001151518">
    <property type="component" value="Unassembled WGS sequence"/>
</dbReference>
<dbReference type="AlphaFoldDB" id="A0A9W8G5V1"/>